<protein>
    <recommendedName>
        <fullName evidence="4 12">Heme exporter protein D</fullName>
    </recommendedName>
</protein>
<comment type="function">
    <text evidence="1 12">Required for the export of heme to the periplasm for the biogenesis of c-type cytochromes.</text>
</comment>
<name>A0A923MRZ6_9BURK</name>
<feature type="transmembrane region" description="Helical" evidence="12">
    <location>
        <begin position="16"/>
        <end position="37"/>
    </location>
</feature>
<evidence type="ECO:0000313" key="14">
    <source>
        <dbReference type="Proteomes" id="UP000608513"/>
    </source>
</evidence>
<evidence type="ECO:0000256" key="11">
    <source>
        <dbReference type="ARBA" id="ARBA00023136"/>
    </source>
</evidence>
<proteinExistence type="inferred from homology"/>
<sequence length="49" mass="5419">MSIDWTAFWQLGGHGIYVWPGYMAAAVLVALEAAWLLRRLRSGGPEDDA</sequence>
<keyword evidence="5 12" id="KW-0813">Transport</keyword>
<evidence type="ECO:0000256" key="2">
    <source>
        <dbReference type="ARBA" id="ARBA00004377"/>
    </source>
</evidence>
<gene>
    <name evidence="13" type="primary">ccmD</name>
    <name evidence="13" type="ORF">H8N03_14250</name>
</gene>
<evidence type="ECO:0000256" key="4">
    <source>
        <dbReference type="ARBA" id="ARBA00016461"/>
    </source>
</evidence>
<evidence type="ECO:0000256" key="1">
    <source>
        <dbReference type="ARBA" id="ARBA00002442"/>
    </source>
</evidence>
<reference evidence="13" key="1">
    <citation type="submission" date="2020-08" db="EMBL/GenBank/DDBJ databases">
        <title>Ramlibacter sp. USB13 16S ribosomal RNA gene genome sequencing and assembly.</title>
        <authorList>
            <person name="Kang M."/>
        </authorList>
    </citation>
    <scope>NUCLEOTIDE SEQUENCE</scope>
    <source>
        <strain evidence="13">USB13</strain>
    </source>
</reference>
<accession>A0A923MRZ6</accession>
<evidence type="ECO:0000256" key="10">
    <source>
        <dbReference type="ARBA" id="ARBA00022989"/>
    </source>
</evidence>
<dbReference type="NCBIfam" id="TIGR03141">
    <property type="entry name" value="cytochro_ccmD"/>
    <property type="match status" value="1"/>
</dbReference>
<keyword evidence="9 12" id="KW-0201">Cytochrome c-type biogenesis</keyword>
<evidence type="ECO:0000256" key="3">
    <source>
        <dbReference type="ARBA" id="ARBA00008741"/>
    </source>
</evidence>
<keyword evidence="11 12" id="KW-0472">Membrane</keyword>
<evidence type="ECO:0000313" key="13">
    <source>
        <dbReference type="EMBL" id="MBC5784110.1"/>
    </source>
</evidence>
<dbReference type="RefSeq" id="WP_187076843.1">
    <property type="nucleotide sequence ID" value="NZ_JACORT010000005.1"/>
</dbReference>
<evidence type="ECO:0000256" key="9">
    <source>
        <dbReference type="ARBA" id="ARBA00022748"/>
    </source>
</evidence>
<dbReference type="GO" id="GO:0017004">
    <property type="term" value="P:cytochrome complex assembly"/>
    <property type="evidence" value="ECO:0007669"/>
    <property type="project" value="UniProtKB-KW"/>
</dbReference>
<comment type="caution">
    <text evidence="13">The sequence shown here is derived from an EMBL/GenBank/DDBJ whole genome shotgun (WGS) entry which is preliminary data.</text>
</comment>
<keyword evidence="6 12" id="KW-1003">Cell membrane</keyword>
<evidence type="ECO:0000256" key="5">
    <source>
        <dbReference type="ARBA" id="ARBA00022448"/>
    </source>
</evidence>
<dbReference type="GO" id="GO:0005886">
    <property type="term" value="C:plasma membrane"/>
    <property type="evidence" value="ECO:0007669"/>
    <property type="project" value="UniProtKB-SubCell"/>
</dbReference>
<evidence type="ECO:0000256" key="8">
    <source>
        <dbReference type="ARBA" id="ARBA00022692"/>
    </source>
</evidence>
<keyword evidence="7 12" id="KW-0997">Cell inner membrane</keyword>
<keyword evidence="10 12" id="KW-1133">Transmembrane helix</keyword>
<dbReference type="InterPro" id="IPR007078">
    <property type="entry name" value="Haem_export_protD_CcmD"/>
</dbReference>
<comment type="subcellular location">
    <subcellularLocation>
        <location evidence="2 12">Cell inner membrane</location>
        <topology evidence="2 12">Single-pass membrane protein</topology>
    </subcellularLocation>
</comment>
<keyword evidence="8 12" id="KW-0812">Transmembrane</keyword>
<dbReference type="EMBL" id="JACORT010000005">
    <property type="protein sequence ID" value="MBC5784110.1"/>
    <property type="molecule type" value="Genomic_DNA"/>
</dbReference>
<comment type="similarity">
    <text evidence="3 12">Belongs to the CcmD/CycX/HelD family.</text>
</comment>
<dbReference type="Proteomes" id="UP000608513">
    <property type="component" value="Unassembled WGS sequence"/>
</dbReference>
<evidence type="ECO:0000256" key="7">
    <source>
        <dbReference type="ARBA" id="ARBA00022519"/>
    </source>
</evidence>
<keyword evidence="14" id="KW-1185">Reference proteome</keyword>
<dbReference type="GO" id="GO:0015886">
    <property type="term" value="P:heme transport"/>
    <property type="evidence" value="ECO:0007669"/>
    <property type="project" value="InterPro"/>
</dbReference>
<organism evidence="13 14">
    <name type="scientific">Ramlibacter cellulosilyticus</name>
    <dbReference type="NCBI Taxonomy" id="2764187"/>
    <lineage>
        <taxon>Bacteria</taxon>
        <taxon>Pseudomonadati</taxon>
        <taxon>Pseudomonadota</taxon>
        <taxon>Betaproteobacteria</taxon>
        <taxon>Burkholderiales</taxon>
        <taxon>Comamonadaceae</taxon>
        <taxon>Ramlibacter</taxon>
    </lineage>
</organism>
<evidence type="ECO:0000256" key="12">
    <source>
        <dbReference type="RuleBase" id="RU363101"/>
    </source>
</evidence>
<evidence type="ECO:0000256" key="6">
    <source>
        <dbReference type="ARBA" id="ARBA00022475"/>
    </source>
</evidence>
<dbReference type="Pfam" id="PF04995">
    <property type="entry name" value="CcmD"/>
    <property type="match status" value="1"/>
</dbReference>
<dbReference type="AlphaFoldDB" id="A0A923MRZ6"/>